<accession>D4YMF4</accession>
<dbReference type="PANTHER" id="PTHR11472">
    <property type="entry name" value="DNA REPAIR DEAD HELICASE RAD3/XP-D SUBFAMILY MEMBER"/>
    <property type="match status" value="1"/>
</dbReference>
<dbReference type="GO" id="GO:0006139">
    <property type="term" value="P:nucleobase-containing compound metabolic process"/>
    <property type="evidence" value="ECO:0007669"/>
    <property type="project" value="InterPro"/>
</dbReference>
<dbReference type="InterPro" id="IPR006555">
    <property type="entry name" value="ATP-dep_Helicase_C"/>
</dbReference>
<comment type="similarity">
    <text evidence="5">Belongs to the helicase family. DinG subfamily.</text>
</comment>
<comment type="caution">
    <text evidence="10">The sequence shown here is derived from an EMBL/GenBank/DDBJ whole genome shotgun (WGS) entry which is preliminary data.</text>
</comment>
<feature type="domain" description="Helicase ATP-binding" evidence="9">
    <location>
        <begin position="10"/>
        <end position="297"/>
    </location>
</feature>
<evidence type="ECO:0000256" key="5">
    <source>
        <dbReference type="ARBA" id="ARBA00038058"/>
    </source>
</evidence>
<comment type="catalytic activity">
    <reaction evidence="7">
        <text>ATP + H2O = ADP + phosphate + H(+)</text>
        <dbReference type="Rhea" id="RHEA:13065"/>
        <dbReference type="ChEBI" id="CHEBI:15377"/>
        <dbReference type="ChEBI" id="CHEBI:15378"/>
        <dbReference type="ChEBI" id="CHEBI:30616"/>
        <dbReference type="ChEBI" id="CHEBI:43474"/>
        <dbReference type="ChEBI" id="CHEBI:456216"/>
        <dbReference type="EC" id="5.6.2.3"/>
    </reaction>
</comment>
<dbReference type="InterPro" id="IPR045028">
    <property type="entry name" value="DinG/Rad3-like"/>
</dbReference>
<evidence type="ECO:0000256" key="4">
    <source>
        <dbReference type="ARBA" id="ARBA00022840"/>
    </source>
</evidence>
<dbReference type="Proteomes" id="UP000005714">
    <property type="component" value="Unassembled WGS sequence"/>
</dbReference>
<dbReference type="GO" id="GO:0005524">
    <property type="term" value="F:ATP binding"/>
    <property type="evidence" value="ECO:0007669"/>
    <property type="project" value="UniProtKB-KW"/>
</dbReference>
<feature type="compositionally biased region" description="Basic and acidic residues" evidence="8">
    <location>
        <begin position="681"/>
        <end position="692"/>
    </location>
</feature>
<dbReference type="PANTHER" id="PTHR11472:SF34">
    <property type="entry name" value="REGULATOR OF TELOMERE ELONGATION HELICASE 1"/>
    <property type="match status" value="1"/>
</dbReference>
<dbReference type="eggNOG" id="COG1199">
    <property type="taxonomic scope" value="Bacteria"/>
</dbReference>
<dbReference type="EC" id="5.6.2.3" evidence="6"/>
<organism evidence="10 11">
    <name type="scientific">Brevibacterium mcbrellneri ATCC 49030</name>
    <dbReference type="NCBI Taxonomy" id="585530"/>
    <lineage>
        <taxon>Bacteria</taxon>
        <taxon>Bacillati</taxon>
        <taxon>Actinomycetota</taxon>
        <taxon>Actinomycetes</taxon>
        <taxon>Micrococcales</taxon>
        <taxon>Brevibacteriaceae</taxon>
        <taxon>Brevibacterium</taxon>
    </lineage>
</organism>
<dbReference type="AlphaFoldDB" id="D4YMF4"/>
<gene>
    <name evidence="10" type="ORF">HMPREF0183_1114</name>
</gene>
<feature type="compositionally biased region" description="Low complexity" evidence="8">
    <location>
        <begin position="664"/>
        <end position="679"/>
    </location>
</feature>
<dbReference type="GO" id="GO:0016818">
    <property type="term" value="F:hydrolase activity, acting on acid anhydrides, in phosphorus-containing anhydrides"/>
    <property type="evidence" value="ECO:0007669"/>
    <property type="project" value="InterPro"/>
</dbReference>
<evidence type="ECO:0000256" key="7">
    <source>
        <dbReference type="ARBA" id="ARBA00048954"/>
    </source>
</evidence>
<evidence type="ECO:0000256" key="2">
    <source>
        <dbReference type="ARBA" id="ARBA00022741"/>
    </source>
</evidence>
<protein>
    <recommendedName>
        <fullName evidence="6">DNA 5'-3' helicase</fullName>
        <ecNumber evidence="6">5.6.2.3</ecNumber>
    </recommendedName>
</protein>
<dbReference type="InterPro" id="IPR014013">
    <property type="entry name" value="Helic_SF1/SF2_ATP-bd_DinG/Rad3"/>
</dbReference>
<evidence type="ECO:0000259" key="9">
    <source>
        <dbReference type="PROSITE" id="PS51193"/>
    </source>
</evidence>
<dbReference type="OrthoDB" id="9805194at2"/>
<dbReference type="Gene3D" id="3.40.50.300">
    <property type="entry name" value="P-loop containing nucleotide triphosphate hydrolases"/>
    <property type="match status" value="2"/>
</dbReference>
<feature type="region of interest" description="Disordered" evidence="8">
    <location>
        <begin position="664"/>
        <end position="692"/>
    </location>
</feature>
<keyword evidence="2" id="KW-0547">Nucleotide-binding</keyword>
<proteinExistence type="inferred from homology"/>
<keyword evidence="3" id="KW-0378">Hydrolase</keyword>
<dbReference type="InterPro" id="IPR011545">
    <property type="entry name" value="DEAD/DEAH_box_helicase_dom"/>
</dbReference>
<reference evidence="10 11" key="1">
    <citation type="submission" date="2010-04" db="EMBL/GenBank/DDBJ databases">
        <authorList>
            <person name="Qin X."/>
            <person name="Bachman B."/>
            <person name="Battles P."/>
            <person name="Bell A."/>
            <person name="Bess C."/>
            <person name="Bickham C."/>
            <person name="Chaboub L."/>
            <person name="Chen D."/>
            <person name="Coyle M."/>
            <person name="Deiros D.R."/>
            <person name="Dinh H."/>
            <person name="Forbes L."/>
            <person name="Fowler G."/>
            <person name="Francisco L."/>
            <person name="Fu Q."/>
            <person name="Gubbala S."/>
            <person name="Hale W."/>
            <person name="Han Y."/>
            <person name="Hemphill L."/>
            <person name="Highlander S.K."/>
            <person name="Hirani K."/>
            <person name="Hogues M."/>
            <person name="Jackson L."/>
            <person name="Jakkamsetti A."/>
            <person name="Javaid M."/>
            <person name="Jiang H."/>
            <person name="Korchina V."/>
            <person name="Kovar C."/>
            <person name="Lara F."/>
            <person name="Lee S."/>
            <person name="Mata R."/>
            <person name="Mathew T."/>
            <person name="Moen C."/>
            <person name="Morales K."/>
            <person name="Munidasa M."/>
            <person name="Nazareth L."/>
            <person name="Ngo R."/>
            <person name="Nguyen L."/>
            <person name="Okwuonu G."/>
            <person name="Ongeri F."/>
            <person name="Patil S."/>
            <person name="Petrosino J."/>
            <person name="Pham C."/>
            <person name="Pham P."/>
            <person name="Pu L.-L."/>
            <person name="Puazo M."/>
            <person name="Raj R."/>
            <person name="Reid J."/>
            <person name="Rouhana J."/>
            <person name="Saada N."/>
            <person name="Shang Y."/>
            <person name="Simmons D."/>
            <person name="Thornton R."/>
            <person name="Warren J."/>
            <person name="Weissenberger G."/>
            <person name="Zhang J."/>
            <person name="Zhang L."/>
            <person name="Zhou C."/>
            <person name="Zhu D."/>
            <person name="Muzny D."/>
            <person name="Worley K."/>
            <person name="Gibbs R."/>
        </authorList>
    </citation>
    <scope>NUCLEOTIDE SEQUENCE [LARGE SCALE GENOMIC DNA]</scope>
    <source>
        <strain evidence="10 11">ATCC 49030</strain>
    </source>
</reference>
<dbReference type="SMART" id="SM00487">
    <property type="entry name" value="DEXDc"/>
    <property type="match status" value="1"/>
</dbReference>
<comment type="cofactor">
    <cofactor evidence="1">
        <name>[4Fe-4S] cluster</name>
        <dbReference type="ChEBI" id="CHEBI:49883"/>
    </cofactor>
</comment>
<evidence type="ECO:0000313" key="10">
    <source>
        <dbReference type="EMBL" id="EFG47615.1"/>
    </source>
</evidence>
<dbReference type="GO" id="GO:0043139">
    <property type="term" value="F:5'-3' DNA helicase activity"/>
    <property type="evidence" value="ECO:0007669"/>
    <property type="project" value="UniProtKB-EC"/>
</dbReference>
<dbReference type="STRING" id="585530.HMPREF0183_1114"/>
<evidence type="ECO:0000256" key="6">
    <source>
        <dbReference type="ARBA" id="ARBA00044969"/>
    </source>
</evidence>
<evidence type="ECO:0000256" key="3">
    <source>
        <dbReference type="ARBA" id="ARBA00022801"/>
    </source>
</evidence>
<dbReference type="Pfam" id="PF13307">
    <property type="entry name" value="Helicase_C_2"/>
    <property type="match status" value="1"/>
</dbReference>
<dbReference type="GO" id="GO:0003676">
    <property type="term" value="F:nucleic acid binding"/>
    <property type="evidence" value="ECO:0007669"/>
    <property type="project" value="InterPro"/>
</dbReference>
<evidence type="ECO:0000256" key="1">
    <source>
        <dbReference type="ARBA" id="ARBA00001966"/>
    </source>
</evidence>
<dbReference type="RefSeq" id="WP_005883647.1">
    <property type="nucleotide sequence ID" value="NZ_ADNU01000032.1"/>
</dbReference>
<dbReference type="InterPro" id="IPR027417">
    <property type="entry name" value="P-loop_NTPase"/>
</dbReference>
<dbReference type="InterPro" id="IPR014001">
    <property type="entry name" value="Helicase_ATP-bd"/>
</dbReference>
<keyword evidence="11" id="KW-1185">Reference proteome</keyword>
<dbReference type="SMART" id="SM00491">
    <property type="entry name" value="HELICc2"/>
    <property type="match status" value="1"/>
</dbReference>
<dbReference type="EMBL" id="ADNU01000032">
    <property type="protein sequence ID" value="EFG47615.1"/>
    <property type="molecule type" value="Genomic_DNA"/>
</dbReference>
<dbReference type="SUPFAM" id="SSF52540">
    <property type="entry name" value="P-loop containing nucleoside triphosphate hydrolases"/>
    <property type="match status" value="1"/>
</dbReference>
<dbReference type="Pfam" id="PF00270">
    <property type="entry name" value="DEAD"/>
    <property type="match status" value="1"/>
</dbReference>
<name>D4YMF4_9MICO</name>
<evidence type="ECO:0000256" key="8">
    <source>
        <dbReference type="SAM" id="MobiDB-lite"/>
    </source>
</evidence>
<dbReference type="PROSITE" id="PS51193">
    <property type="entry name" value="HELICASE_ATP_BIND_2"/>
    <property type="match status" value="1"/>
</dbReference>
<keyword evidence="4" id="KW-0067">ATP-binding</keyword>
<sequence length="692" mass="73154">MSTDVEQLLEAAVDALGGTHREGQSTMAQAVSSALDNQTHLLVQAGTGTGKSLGYLVPSVEYALRTGDRVIISTATLALQSQIIQRDLPRLAKTVGSVTGRKPTSAVLKGRRNYVCLHKLGGGYPGDEESALFDVGADIEGRRGGSMTATEAEIARIREWADVTATGDRDDLVPGVSDRTWSLVSVNSFDCLGSTCPMFEECFAERAKNTAADADIVVTNHALLAIEAQGEQTVLPEHSAVVIDEAHELRDRVTGALTGAVTHALLSAVASTVKKHTAATADTIQALTKASDQFAAALEEHDPGLLRVWPEDLGDALSAVHDALRDLSSQVGPASKESEPDAGRHMARARLDEAFELVERLLDRNSNDVAWISTNTFKETTTISLMVAPLSVAGTLRNGLFAESTVVATSATLALGGKFEPVAAALGLAGEEAPRYDAIDVGSPFDYQKQGILYVAGHLPKPGRSGVNVQVLDEIVELIEASRGGALGLFSSRRAAEEAAQYVRERTRYQVYLQGEDTLSVLVRDFAADDSAVLFGTMSLWQGVDVPGLTNRLVLIDRIPFPRPDDPLSQARTQAAAARGANGFMAVSATHAALRLAQGAGRLIRTSQDRGVVALLDSRARTAGYSTFLLDSLPPLWRTTHSGVVKQALERLATGVVATGTAETATGEAGAQGADAAAGKISEDSTRDESRQ</sequence>
<evidence type="ECO:0000313" key="11">
    <source>
        <dbReference type="Proteomes" id="UP000005714"/>
    </source>
</evidence>